<name>A0A9Q7ZPQ1_9ENTR</name>
<dbReference type="AlphaFoldDB" id="A0A9Q7ZPQ1"/>
<dbReference type="Proteomes" id="UP000255286">
    <property type="component" value="Unassembled WGS sequence"/>
</dbReference>
<gene>
    <name evidence="1" type="ORF">GHA_00148</name>
    <name evidence="2" type="ORF">NCTC8782_04236</name>
</gene>
<evidence type="ECO:0000313" key="4">
    <source>
        <dbReference type="Proteomes" id="UP000835792"/>
    </source>
</evidence>
<sequence length="40" mass="4758">MRAFLCLTGMNVDLKHENSRFLLILPYAMLQRIINVFYLV</sequence>
<evidence type="ECO:0000313" key="2">
    <source>
        <dbReference type="EMBL" id="SUX81604.1"/>
    </source>
</evidence>
<dbReference type="Proteomes" id="UP000835792">
    <property type="component" value="Unassembled WGS sequence"/>
</dbReference>
<proteinExistence type="predicted"/>
<dbReference type="EMBL" id="CAHPRB010000001">
    <property type="protein sequence ID" value="CAB5529198.1"/>
    <property type="molecule type" value="Genomic_DNA"/>
</dbReference>
<keyword evidence="4" id="KW-1185">Reference proteome</keyword>
<reference evidence="1" key="2">
    <citation type="submission" date="2020-05" db="EMBL/GenBank/DDBJ databases">
        <authorList>
            <person name="Delgado-Blas J."/>
        </authorList>
    </citation>
    <scope>NUCLEOTIDE SEQUENCE</scope>
    <source>
        <strain evidence="1">BB1468</strain>
    </source>
</reference>
<evidence type="ECO:0000313" key="3">
    <source>
        <dbReference type="Proteomes" id="UP000255286"/>
    </source>
</evidence>
<evidence type="ECO:0000313" key="1">
    <source>
        <dbReference type="EMBL" id="CAB5529198.1"/>
    </source>
</evidence>
<comment type="caution">
    <text evidence="2">The sequence shown here is derived from an EMBL/GenBank/DDBJ whole genome shotgun (WGS) entry which is preliminary data.</text>
</comment>
<reference evidence="2 3" key="1">
    <citation type="submission" date="2018-06" db="EMBL/GenBank/DDBJ databases">
        <authorList>
            <consortium name="Pathogen Informatics"/>
            <person name="Doyle S."/>
        </authorList>
    </citation>
    <scope>NUCLEOTIDE SEQUENCE [LARGE SCALE GENOMIC DNA]</scope>
    <source>
        <strain evidence="2 3">NCTC8782</strain>
    </source>
</reference>
<accession>A0A9Q7ZPQ1</accession>
<organism evidence="2 3">
    <name type="scientific">Citrobacter youngae</name>
    <dbReference type="NCBI Taxonomy" id="133448"/>
    <lineage>
        <taxon>Bacteria</taxon>
        <taxon>Pseudomonadati</taxon>
        <taxon>Pseudomonadota</taxon>
        <taxon>Gammaproteobacteria</taxon>
        <taxon>Enterobacterales</taxon>
        <taxon>Enterobacteriaceae</taxon>
        <taxon>Citrobacter</taxon>
        <taxon>Citrobacter freundii complex</taxon>
    </lineage>
</organism>
<dbReference type="EMBL" id="UIGT01000001">
    <property type="protein sequence ID" value="SUX81604.1"/>
    <property type="molecule type" value="Genomic_DNA"/>
</dbReference>
<protein>
    <submittedName>
        <fullName evidence="2">Uncharacterized protein</fullName>
    </submittedName>
</protein>